<evidence type="ECO:0000313" key="2">
    <source>
        <dbReference type="EnsemblPlants" id="AET7Gv20718200.1"/>
    </source>
</evidence>
<feature type="compositionally biased region" description="Low complexity" evidence="1">
    <location>
        <begin position="201"/>
        <end position="210"/>
    </location>
</feature>
<accession>A0A453RVJ7</accession>
<keyword evidence="3" id="KW-1185">Reference proteome</keyword>
<dbReference type="STRING" id="200361.A0A453RVJ7"/>
<reference evidence="2" key="3">
    <citation type="journal article" date="2017" name="Nature">
        <title>Genome sequence of the progenitor of the wheat D genome Aegilops tauschii.</title>
        <authorList>
            <person name="Luo M.C."/>
            <person name="Gu Y.Q."/>
            <person name="Puiu D."/>
            <person name="Wang H."/>
            <person name="Twardziok S.O."/>
            <person name="Deal K.R."/>
            <person name="Huo N."/>
            <person name="Zhu T."/>
            <person name="Wang L."/>
            <person name="Wang Y."/>
            <person name="McGuire P.E."/>
            <person name="Liu S."/>
            <person name="Long H."/>
            <person name="Ramasamy R.K."/>
            <person name="Rodriguez J.C."/>
            <person name="Van S.L."/>
            <person name="Yuan L."/>
            <person name="Wang Z."/>
            <person name="Xia Z."/>
            <person name="Xiao L."/>
            <person name="Anderson O.D."/>
            <person name="Ouyang S."/>
            <person name="Liang Y."/>
            <person name="Zimin A.V."/>
            <person name="Pertea G."/>
            <person name="Qi P."/>
            <person name="Bennetzen J.L."/>
            <person name="Dai X."/>
            <person name="Dawson M.W."/>
            <person name="Muller H.G."/>
            <person name="Kugler K."/>
            <person name="Rivarola-Duarte L."/>
            <person name="Spannagl M."/>
            <person name="Mayer K.F.X."/>
            <person name="Lu F.H."/>
            <person name="Bevan M.W."/>
            <person name="Leroy P."/>
            <person name="Li P."/>
            <person name="You F.M."/>
            <person name="Sun Q."/>
            <person name="Liu Z."/>
            <person name="Lyons E."/>
            <person name="Wicker T."/>
            <person name="Salzberg S.L."/>
            <person name="Devos K.M."/>
            <person name="Dvorak J."/>
        </authorList>
    </citation>
    <scope>NUCLEOTIDE SEQUENCE [LARGE SCALE GENOMIC DNA]</scope>
    <source>
        <strain evidence="2">cv. AL8/78</strain>
    </source>
</reference>
<dbReference type="Gramene" id="AET7Gv20718200.1">
    <property type="protein sequence ID" value="AET7Gv20718200.1"/>
    <property type="gene ID" value="AET7Gv20718200"/>
</dbReference>
<reference evidence="3" key="2">
    <citation type="journal article" date="2017" name="Nat. Plants">
        <title>The Aegilops tauschii genome reveals multiple impacts of transposons.</title>
        <authorList>
            <person name="Zhao G."/>
            <person name="Zou C."/>
            <person name="Li K."/>
            <person name="Wang K."/>
            <person name="Li T."/>
            <person name="Gao L."/>
            <person name="Zhang X."/>
            <person name="Wang H."/>
            <person name="Yang Z."/>
            <person name="Liu X."/>
            <person name="Jiang W."/>
            <person name="Mao L."/>
            <person name="Kong X."/>
            <person name="Jiao Y."/>
            <person name="Jia J."/>
        </authorList>
    </citation>
    <scope>NUCLEOTIDE SEQUENCE [LARGE SCALE GENOMIC DNA]</scope>
    <source>
        <strain evidence="3">cv. AL8/78</strain>
    </source>
</reference>
<evidence type="ECO:0000256" key="1">
    <source>
        <dbReference type="SAM" id="MobiDB-lite"/>
    </source>
</evidence>
<sequence length="210" mass="23021">VGPPLPCHLFCRESSRPSPSAGAYGCVCFHDRGSNGVAPAAAPLQAAKKFLKKLNSPRIAPIEPDNDRRVLAVDAILDRDAAFHFLSCVRSFMASLPPPHRIPLAEADKLYRELGFPRGRSVSCASARQPLLFHRTTMGSVLHLMFTSLLCSLLEEERRVHEELPPRAGAGRPETPRSHHPPPRAPREAPPLPRGARPPRRLSGPCPRLP</sequence>
<dbReference type="EnsemblPlants" id="AET7Gv20718200.1">
    <property type="protein sequence ID" value="AET7Gv20718200.1"/>
    <property type="gene ID" value="AET7Gv20718200"/>
</dbReference>
<dbReference type="AlphaFoldDB" id="A0A453RVJ7"/>
<reference evidence="3" key="1">
    <citation type="journal article" date="2014" name="Science">
        <title>Ancient hybridizations among the ancestral genomes of bread wheat.</title>
        <authorList>
            <consortium name="International Wheat Genome Sequencing Consortium,"/>
            <person name="Marcussen T."/>
            <person name="Sandve S.R."/>
            <person name="Heier L."/>
            <person name="Spannagl M."/>
            <person name="Pfeifer M."/>
            <person name="Jakobsen K.S."/>
            <person name="Wulff B.B."/>
            <person name="Steuernagel B."/>
            <person name="Mayer K.F."/>
            <person name="Olsen O.A."/>
        </authorList>
    </citation>
    <scope>NUCLEOTIDE SEQUENCE [LARGE SCALE GENOMIC DNA]</scope>
    <source>
        <strain evidence="3">cv. AL8/78</strain>
    </source>
</reference>
<organism evidence="2 3">
    <name type="scientific">Aegilops tauschii subsp. strangulata</name>
    <name type="common">Goatgrass</name>
    <dbReference type="NCBI Taxonomy" id="200361"/>
    <lineage>
        <taxon>Eukaryota</taxon>
        <taxon>Viridiplantae</taxon>
        <taxon>Streptophyta</taxon>
        <taxon>Embryophyta</taxon>
        <taxon>Tracheophyta</taxon>
        <taxon>Spermatophyta</taxon>
        <taxon>Magnoliopsida</taxon>
        <taxon>Liliopsida</taxon>
        <taxon>Poales</taxon>
        <taxon>Poaceae</taxon>
        <taxon>BOP clade</taxon>
        <taxon>Pooideae</taxon>
        <taxon>Triticodae</taxon>
        <taxon>Triticeae</taxon>
        <taxon>Triticinae</taxon>
        <taxon>Aegilops</taxon>
    </lineage>
</organism>
<dbReference type="Proteomes" id="UP000015105">
    <property type="component" value="Chromosome 7D"/>
</dbReference>
<name>A0A453RVJ7_AEGTS</name>
<protein>
    <submittedName>
        <fullName evidence="2">Uncharacterized protein</fullName>
    </submittedName>
</protein>
<reference evidence="2" key="5">
    <citation type="journal article" date="2021" name="G3 (Bethesda)">
        <title>Aegilops tauschii genome assembly Aet v5.0 features greater sequence contiguity and improved annotation.</title>
        <authorList>
            <person name="Wang L."/>
            <person name="Zhu T."/>
            <person name="Rodriguez J.C."/>
            <person name="Deal K.R."/>
            <person name="Dubcovsky J."/>
            <person name="McGuire P.E."/>
            <person name="Lux T."/>
            <person name="Spannagl M."/>
            <person name="Mayer K.F.X."/>
            <person name="Baldrich P."/>
            <person name="Meyers B.C."/>
            <person name="Huo N."/>
            <person name="Gu Y.Q."/>
            <person name="Zhou H."/>
            <person name="Devos K.M."/>
            <person name="Bennetzen J.L."/>
            <person name="Unver T."/>
            <person name="Budak H."/>
            <person name="Gulick P.J."/>
            <person name="Galiba G."/>
            <person name="Kalapos B."/>
            <person name="Nelson D.R."/>
            <person name="Li P."/>
            <person name="You F.M."/>
            <person name="Luo M.C."/>
            <person name="Dvorak J."/>
        </authorList>
    </citation>
    <scope>NUCLEOTIDE SEQUENCE [LARGE SCALE GENOMIC DNA]</scope>
    <source>
        <strain evidence="2">cv. AL8/78</strain>
    </source>
</reference>
<reference evidence="2" key="4">
    <citation type="submission" date="2019-03" db="UniProtKB">
        <authorList>
            <consortium name="EnsemblPlants"/>
        </authorList>
    </citation>
    <scope>IDENTIFICATION</scope>
</reference>
<proteinExistence type="predicted"/>
<feature type="region of interest" description="Disordered" evidence="1">
    <location>
        <begin position="162"/>
        <end position="210"/>
    </location>
</feature>
<evidence type="ECO:0000313" key="3">
    <source>
        <dbReference type="Proteomes" id="UP000015105"/>
    </source>
</evidence>